<protein>
    <submittedName>
        <fullName evidence="2">Uncharacterized protein</fullName>
    </submittedName>
</protein>
<evidence type="ECO:0000256" key="1">
    <source>
        <dbReference type="SAM" id="MobiDB-lite"/>
    </source>
</evidence>
<proteinExistence type="predicted"/>
<dbReference type="Proteomes" id="UP000308652">
    <property type="component" value="Unassembled WGS sequence"/>
</dbReference>
<accession>A0A5C3LYU4</accession>
<evidence type="ECO:0000313" key="3">
    <source>
        <dbReference type="Proteomes" id="UP000308652"/>
    </source>
</evidence>
<gene>
    <name evidence="2" type="ORF">BDQ12DRAFT_666131</name>
</gene>
<evidence type="ECO:0000313" key="2">
    <source>
        <dbReference type="EMBL" id="TFK38399.1"/>
    </source>
</evidence>
<keyword evidence="3" id="KW-1185">Reference proteome</keyword>
<dbReference type="AlphaFoldDB" id="A0A5C3LYU4"/>
<feature type="region of interest" description="Disordered" evidence="1">
    <location>
        <begin position="58"/>
        <end position="83"/>
    </location>
</feature>
<sequence>MSIYRRTQLAAENWPFIPLVAAIPRLMRAAWQSFTTSKQSPCAYEHSGFRGGVEVMQGSTEASGTERKNKASTPLDDFMGTNGGPTTHVGSGCPIGTVARNFGETCHVHGTAYWKQAHGSGCTGVCLMPEIYTTIFNCMPKRWVMQARLQKLVKDWNNLRKNSQEKWPGPIRLDQSTVAAFVLARFCREDHREIDSTWLKSNI</sequence>
<dbReference type="EMBL" id="ML213603">
    <property type="protein sequence ID" value="TFK38399.1"/>
    <property type="molecule type" value="Genomic_DNA"/>
</dbReference>
<organism evidence="2 3">
    <name type="scientific">Crucibulum laeve</name>
    <dbReference type="NCBI Taxonomy" id="68775"/>
    <lineage>
        <taxon>Eukaryota</taxon>
        <taxon>Fungi</taxon>
        <taxon>Dikarya</taxon>
        <taxon>Basidiomycota</taxon>
        <taxon>Agaricomycotina</taxon>
        <taxon>Agaricomycetes</taxon>
        <taxon>Agaricomycetidae</taxon>
        <taxon>Agaricales</taxon>
        <taxon>Agaricineae</taxon>
        <taxon>Nidulariaceae</taxon>
        <taxon>Crucibulum</taxon>
    </lineage>
</organism>
<reference evidence="2 3" key="1">
    <citation type="journal article" date="2019" name="Nat. Ecol. Evol.">
        <title>Megaphylogeny resolves global patterns of mushroom evolution.</title>
        <authorList>
            <person name="Varga T."/>
            <person name="Krizsan K."/>
            <person name="Foldi C."/>
            <person name="Dima B."/>
            <person name="Sanchez-Garcia M."/>
            <person name="Sanchez-Ramirez S."/>
            <person name="Szollosi G.J."/>
            <person name="Szarkandi J.G."/>
            <person name="Papp V."/>
            <person name="Albert L."/>
            <person name="Andreopoulos W."/>
            <person name="Angelini C."/>
            <person name="Antonin V."/>
            <person name="Barry K.W."/>
            <person name="Bougher N.L."/>
            <person name="Buchanan P."/>
            <person name="Buyck B."/>
            <person name="Bense V."/>
            <person name="Catcheside P."/>
            <person name="Chovatia M."/>
            <person name="Cooper J."/>
            <person name="Damon W."/>
            <person name="Desjardin D."/>
            <person name="Finy P."/>
            <person name="Geml J."/>
            <person name="Haridas S."/>
            <person name="Hughes K."/>
            <person name="Justo A."/>
            <person name="Karasinski D."/>
            <person name="Kautmanova I."/>
            <person name="Kiss B."/>
            <person name="Kocsube S."/>
            <person name="Kotiranta H."/>
            <person name="LaButti K.M."/>
            <person name="Lechner B.E."/>
            <person name="Liimatainen K."/>
            <person name="Lipzen A."/>
            <person name="Lukacs Z."/>
            <person name="Mihaltcheva S."/>
            <person name="Morgado L.N."/>
            <person name="Niskanen T."/>
            <person name="Noordeloos M.E."/>
            <person name="Ohm R.A."/>
            <person name="Ortiz-Santana B."/>
            <person name="Ovrebo C."/>
            <person name="Racz N."/>
            <person name="Riley R."/>
            <person name="Savchenko A."/>
            <person name="Shiryaev A."/>
            <person name="Soop K."/>
            <person name="Spirin V."/>
            <person name="Szebenyi C."/>
            <person name="Tomsovsky M."/>
            <person name="Tulloss R.E."/>
            <person name="Uehling J."/>
            <person name="Grigoriev I.V."/>
            <person name="Vagvolgyi C."/>
            <person name="Papp T."/>
            <person name="Martin F.M."/>
            <person name="Miettinen O."/>
            <person name="Hibbett D.S."/>
            <person name="Nagy L.G."/>
        </authorList>
    </citation>
    <scope>NUCLEOTIDE SEQUENCE [LARGE SCALE GENOMIC DNA]</scope>
    <source>
        <strain evidence="2 3">CBS 166.37</strain>
    </source>
</reference>
<name>A0A5C3LYU4_9AGAR</name>